<protein>
    <submittedName>
        <fullName evidence="1">Uncharacterized protein</fullName>
    </submittedName>
</protein>
<dbReference type="AlphaFoldDB" id="A0A327STC5"/>
<reference evidence="1 2" key="1">
    <citation type="submission" date="2018-06" db="EMBL/GenBank/DDBJ databases">
        <title>Genomic Encyclopedia of Archaeal and Bacterial Type Strains, Phase II (KMG-II): from individual species to whole genera.</title>
        <authorList>
            <person name="Goeker M."/>
        </authorList>
    </citation>
    <scope>NUCLEOTIDE SEQUENCE [LARGE SCALE GENOMIC DNA]</scope>
    <source>
        <strain evidence="1 2">DSM 14825</strain>
    </source>
</reference>
<organism evidence="1 2">
    <name type="scientific">Pedobacter cryoconitis</name>
    <dbReference type="NCBI Taxonomy" id="188932"/>
    <lineage>
        <taxon>Bacteria</taxon>
        <taxon>Pseudomonadati</taxon>
        <taxon>Bacteroidota</taxon>
        <taxon>Sphingobacteriia</taxon>
        <taxon>Sphingobacteriales</taxon>
        <taxon>Sphingobacteriaceae</taxon>
        <taxon>Pedobacter</taxon>
    </lineage>
</organism>
<dbReference type="EMBL" id="QLLR01000016">
    <property type="protein sequence ID" value="RAJ28907.1"/>
    <property type="molecule type" value="Genomic_DNA"/>
</dbReference>
<proteinExistence type="predicted"/>
<dbReference type="OrthoDB" id="773154at2"/>
<evidence type="ECO:0000313" key="1">
    <source>
        <dbReference type="EMBL" id="RAJ28907.1"/>
    </source>
</evidence>
<dbReference type="RefSeq" id="WP_111634615.1">
    <property type="nucleotide sequence ID" value="NZ_QLLR01000016.1"/>
</dbReference>
<gene>
    <name evidence="1" type="ORF">LY11_03181</name>
</gene>
<name>A0A327STC5_9SPHI</name>
<accession>A0A327STC5</accession>
<sequence length="75" mass="8461">MTLKRGRAAAYQIFDGLERGQVIILKNETPAPEILIQYGKDYIDQGGAIEFSGDYSKIRKVTSMEEIINIINNQI</sequence>
<dbReference type="Proteomes" id="UP000249754">
    <property type="component" value="Unassembled WGS sequence"/>
</dbReference>
<evidence type="ECO:0000313" key="2">
    <source>
        <dbReference type="Proteomes" id="UP000249754"/>
    </source>
</evidence>
<comment type="caution">
    <text evidence="1">The sequence shown here is derived from an EMBL/GenBank/DDBJ whole genome shotgun (WGS) entry which is preliminary data.</text>
</comment>